<dbReference type="InterPro" id="IPR002123">
    <property type="entry name" value="Plipid/glycerol_acylTrfase"/>
</dbReference>
<dbReference type="PANTHER" id="PTHR10434">
    <property type="entry name" value="1-ACYL-SN-GLYCEROL-3-PHOSPHATE ACYLTRANSFERASE"/>
    <property type="match status" value="1"/>
</dbReference>
<comment type="caution">
    <text evidence="5">The sequence shown here is derived from an EMBL/GenBank/DDBJ whole genome shotgun (WGS) entry which is preliminary data.</text>
</comment>
<evidence type="ECO:0000256" key="2">
    <source>
        <dbReference type="ARBA" id="ARBA00023315"/>
    </source>
</evidence>
<dbReference type="CDD" id="cd07989">
    <property type="entry name" value="LPLAT_AGPAT-like"/>
    <property type="match status" value="1"/>
</dbReference>
<dbReference type="GO" id="GO:0003841">
    <property type="term" value="F:1-acylglycerol-3-phosphate O-acyltransferase activity"/>
    <property type="evidence" value="ECO:0007669"/>
    <property type="project" value="TreeGrafter"/>
</dbReference>
<dbReference type="Proteomes" id="UP000245590">
    <property type="component" value="Unassembled WGS sequence"/>
</dbReference>
<proteinExistence type="predicted"/>
<dbReference type="PANTHER" id="PTHR10434:SF11">
    <property type="entry name" value="1-ACYL-SN-GLYCEROL-3-PHOSPHATE ACYLTRANSFERASE"/>
    <property type="match status" value="1"/>
</dbReference>
<dbReference type="GO" id="GO:0006654">
    <property type="term" value="P:phosphatidic acid biosynthetic process"/>
    <property type="evidence" value="ECO:0007669"/>
    <property type="project" value="TreeGrafter"/>
</dbReference>
<evidence type="ECO:0000256" key="3">
    <source>
        <dbReference type="SAM" id="MobiDB-lite"/>
    </source>
</evidence>
<reference evidence="5 6" key="1">
    <citation type="submission" date="2018-05" db="EMBL/GenBank/DDBJ databases">
        <title>Brachybacterium sp. M1HQ-2T, whole genome shotgun sequence.</title>
        <authorList>
            <person name="Tuo L."/>
        </authorList>
    </citation>
    <scope>NUCLEOTIDE SEQUENCE [LARGE SCALE GENOMIC DNA]</scope>
    <source>
        <strain evidence="5 6">M1HQ-2</strain>
    </source>
</reference>
<accession>A0A2U2RMK5</accession>
<dbReference type="OrthoDB" id="9808424at2"/>
<dbReference type="SMART" id="SM00563">
    <property type="entry name" value="PlsC"/>
    <property type="match status" value="1"/>
</dbReference>
<evidence type="ECO:0000256" key="1">
    <source>
        <dbReference type="ARBA" id="ARBA00022679"/>
    </source>
</evidence>
<keyword evidence="1 5" id="KW-0808">Transferase</keyword>
<name>A0A2U2RMK5_9MICO</name>
<dbReference type="Pfam" id="PF01553">
    <property type="entry name" value="Acyltransferase"/>
    <property type="match status" value="1"/>
</dbReference>
<dbReference type="EMBL" id="QFKX01000002">
    <property type="protein sequence ID" value="PWH07025.1"/>
    <property type="molecule type" value="Genomic_DNA"/>
</dbReference>
<dbReference type="SUPFAM" id="SSF69593">
    <property type="entry name" value="Glycerol-3-phosphate (1)-acyltransferase"/>
    <property type="match status" value="1"/>
</dbReference>
<dbReference type="GO" id="GO:0005886">
    <property type="term" value="C:plasma membrane"/>
    <property type="evidence" value="ECO:0007669"/>
    <property type="project" value="TreeGrafter"/>
</dbReference>
<organism evidence="5 6">
    <name type="scientific">Brachybacterium endophyticum</name>
    <dbReference type="NCBI Taxonomy" id="2182385"/>
    <lineage>
        <taxon>Bacteria</taxon>
        <taxon>Bacillati</taxon>
        <taxon>Actinomycetota</taxon>
        <taxon>Actinomycetes</taxon>
        <taxon>Micrococcales</taxon>
        <taxon>Dermabacteraceae</taxon>
        <taxon>Brachybacterium</taxon>
    </lineage>
</organism>
<dbReference type="AlphaFoldDB" id="A0A2U2RMK5"/>
<feature type="region of interest" description="Disordered" evidence="3">
    <location>
        <begin position="208"/>
        <end position="231"/>
    </location>
</feature>
<gene>
    <name evidence="5" type="ORF">DEO23_06625</name>
</gene>
<evidence type="ECO:0000313" key="5">
    <source>
        <dbReference type="EMBL" id="PWH07025.1"/>
    </source>
</evidence>
<keyword evidence="2 5" id="KW-0012">Acyltransferase</keyword>
<evidence type="ECO:0000259" key="4">
    <source>
        <dbReference type="SMART" id="SM00563"/>
    </source>
</evidence>
<protein>
    <submittedName>
        <fullName evidence="5">1-acyl-sn-glycerol-3-phosphate acyltransferase</fullName>
    </submittedName>
</protein>
<sequence length="231" mass="24952">MLYSLVRPVLGPLFTTYWRPRVTGLENIPTTGSFLLASNHLANVDSFLIPVVSPRMVRFISKDVYWKNGGVIGRLQKWFMSSVGTVPLDREALSSGRGALEAALQVLQEGNGFGIYPEGSRSKDGLLHKGQSGAAWLALQSGCPVIPLGLVGTQNLFRAGRLLPTRYRVDMRFGEPIDFSDLPTDLSTGARRRLITDRIMTEIQALSGQEWAPGAAPRSGGTPANGDGALA</sequence>
<evidence type="ECO:0000313" key="6">
    <source>
        <dbReference type="Proteomes" id="UP000245590"/>
    </source>
</evidence>
<feature type="domain" description="Phospholipid/glycerol acyltransferase" evidence="4">
    <location>
        <begin position="34"/>
        <end position="153"/>
    </location>
</feature>
<keyword evidence="6" id="KW-1185">Reference proteome</keyword>